<dbReference type="AlphaFoldDB" id="A0A232FKC2"/>
<dbReference type="Gene3D" id="1.25.40.10">
    <property type="entry name" value="Tetratricopeptide repeat domain"/>
    <property type="match status" value="1"/>
</dbReference>
<dbReference type="InterPro" id="IPR022083">
    <property type="entry name" value="KBP"/>
</dbReference>
<comment type="subcellular location">
    <subcellularLocation>
        <location evidence="1">Cytoplasm</location>
        <location evidence="1">Cytoskeleton</location>
    </subcellularLocation>
</comment>
<evidence type="ECO:0000256" key="2">
    <source>
        <dbReference type="ARBA" id="ARBA00010305"/>
    </source>
</evidence>
<evidence type="ECO:0000313" key="8">
    <source>
        <dbReference type="Proteomes" id="UP000215335"/>
    </source>
</evidence>
<sequence>MGDSQCISNAVRTDLKEKYIRVRKLLDEESKNDPETEPYKSKYAAMEILKNMKNLLLNSVDNAKQQENEVTSLLAVVYLNQGIVAIETEELKPGQDFLMNCIDTLNKTEIRSDTVLPMISALNQLGILWSKRDQAAKAKEYLEKAEKVYKDYKNSKDSSAPVSMSSLFGLGDPSEPPPAEILEKLHTLTLYYLAQIYGSLDDLIKSAVYCHMTLKRQLEMNDFDSIDWALNAATLSQFFMEKGGYTQARHHLAAATYILRKYEDTLKEMSSKTPEDDNEREILDSKWETFKHRSADIARCWAKYGILMMMASKERLIESTETGEDKPSSNIAGIKTDPKSDISQDVLDNLKFDSIENDVQQIANNVTDKYLLDFNDAKEVFLNVQKWLDGAKCFYTLEDQASDYIQIIQDMSQVYKYLTFFEEDEDRQAKMHKRRIDLLETLVKELNVKYYQSDCRQIWIELGETYSEILDIKLDRLKAIDERPTPHMLSKINNLTQSAIDNFNKFLDSVKESGKEKFSEDLVRPVLCTYFHLGRLYNKFIIPDKQVQLENVKKSLDAYTYLVNYCEKDPKAAELMVVELNICKDFIKLLPVKINKLQHELSNS</sequence>
<dbReference type="OrthoDB" id="409897at2759"/>
<dbReference type="PANTHER" id="PTHR46321">
    <property type="entry name" value="KIF1-BINDING PROTEIN"/>
    <property type="match status" value="1"/>
</dbReference>
<keyword evidence="8" id="KW-1185">Reference proteome</keyword>
<keyword evidence="5" id="KW-0206">Cytoskeleton</keyword>
<dbReference type="Pfam" id="PF12309">
    <property type="entry name" value="KBP_C"/>
    <property type="match status" value="1"/>
</dbReference>
<dbReference type="STRING" id="543379.A0A232FKC2"/>
<protein>
    <recommendedName>
        <fullName evidence="3">KIF-binding protein</fullName>
    </recommendedName>
</protein>
<evidence type="ECO:0000313" key="7">
    <source>
        <dbReference type="EMBL" id="OXU30980.1"/>
    </source>
</evidence>
<evidence type="ECO:0000256" key="1">
    <source>
        <dbReference type="ARBA" id="ARBA00004245"/>
    </source>
</evidence>
<evidence type="ECO:0000256" key="5">
    <source>
        <dbReference type="ARBA" id="ARBA00023212"/>
    </source>
</evidence>
<dbReference type="GO" id="GO:0000226">
    <property type="term" value="P:microtubule cytoskeleton organization"/>
    <property type="evidence" value="ECO:0007669"/>
    <property type="project" value="TreeGrafter"/>
</dbReference>
<comment type="caution">
    <text evidence="7">The sequence shown here is derived from an EMBL/GenBank/DDBJ whole genome shotgun (WGS) entry which is preliminary data.</text>
</comment>
<dbReference type="Proteomes" id="UP000215335">
    <property type="component" value="Unassembled WGS sequence"/>
</dbReference>
<keyword evidence="4" id="KW-0963">Cytoplasm</keyword>
<organism evidence="7 8">
    <name type="scientific">Trichomalopsis sarcophagae</name>
    <dbReference type="NCBI Taxonomy" id="543379"/>
    <lineage>
        <taxon>Eukaryota</taxon>
        <taxon>Metazoa</taxon>
        <taxon>Ecdysozoa</taxon>
        <taxon>Arthropoda</taxon>
        <taxon>Hexapoda</taxon>
        <taxon>Insecta</taxon>
        <taxon>Pterygota</taxon>
        <taxon>Neoptera</taxon>
        <taxon>Endopterygota</taxon>
        <taxon>Hymenoptera</taxon>
        <taxon>Apocrita</taxon>
        <taxon>Proctotrupomorpha</taxon>
        <taxon>Chalcidoidea</taxon>
        <taxon>Pteromalidae</taxon>
        <taxon>Pteromalinae</taxon>
        <taxon>Trichomalopsis</taxon>
    </lineage>
</organism>
<dbReference type="PANTHER" id="PTHR46321:SF1">
    <property type="entry name" value="KIF-BINDING PROTEIN"/>
    <property type="match status" value="1"/>
</dbReference>
<proteinExistence type="inferred from homology"/>
<name>A0A232FKC2_9HYME</name>
<comment type="similarity">
    <text evidence="2">Belongs to the KIF-binding protein family.</text>
</comment>
<dbReference type="GO" id="GO:0021952">
    <property type="term" value="P:central nervous system projection neuron axonogenesis"/>
    <property type="evidence" value="ECO:0007669"/>
    <property type="project" value="TreeGrafter"/>
</dbReference>
<feature type="region of interest" description="Disordered" evidence="6">
    <location>
        <begin position="318"/>
        <end position="337"/>
    </location>
</feature>
<accession>A0A232FKC2</accession>
<evidence type="ECO:0000256" key="3">
    <source>
        <dbReference type="ARBA" id="ARBA00016840"/>
    </source>
</evidence>
<dbReference type="SUPFAM" id="SSF48452">
    <property type="entry name" value="TPR-like"/>
    <property type="match status" value="1"/>
</dbReference>
<dbReference type="GO" id="GO:1990535">
    <property type="term" value="P:neuron projection maintenance"/>
    <property type="evidence" value="ECO:0007669"/>
    <property type="project" value="TreeGrafter"/>
</dbReference>
<gene>
    <name evidence="7" type="ORF">TSAR_009745</name>
</gene>
<evidence type="ECO:0000256" key="6">
    <source>
        <dbReference type="SAM" id="MobiDB-lite"/>
    </source>
</evidence>
<dbReference type="GO" id="GO:0005856">
    <property type="term" value="C:cytoskeleton"/>
    <property type="evidence" value="ECO:0007669"/>
    <property type="project" value="UniProtKB-SubCell"/>
</dbReference>
<evidence type="ECO:0000256" key="4">
    <source>
        <dbReference type="ARBA" id="ARBA00022490"/>
    </source>
</evidence>
<feature type="compositionally biased region" description="Basic and acidic residues" evidence="6">
    <location>
        <begin position="318"/>
        <end position="327"/>
    </location>
</feature>
<reference evidence="7 8" key="1">
    <citation type="journal article" date="2017" name="Curr. Biol.">
        <title>The Evolution of Venom by Co-option of Single-Copy Genes.</title>
        <authorList>
            <person name="Martinson E.O."/>
            <person name="Mrinalini"/>
            <person name="Kelkar Y.D."/>
            <person name="Chang C.H."/>
            <person name="Werren J.H."/>
        </authorList>
    </citation>
    <scope>NUCLEOTIDE SEQUENCE [LARGE SCALE GENOMIC DNA]</scope>
    <source>
        <strain evidence="7 8">Alberta</strain>
        <tissue evidence="7">Whole body</tissue>
    </source>
</reference>
<dbReference type="EMBL" id="NNAY01000100">
    <property type="protein sequence ID" value="OXU30980.1"/>
    <property type="molecule type" value="Genomic_DNA"/>
</dbReference>
<dbReference type="InterPro" id="IPR011990">
    <property type="entry name" value="TPR-like_helical_dom_sf"/>
</dbReference>